<comment type="caution">
    <text evidence="1">The sequence shown here is derived from an EMBL/GenBank/DDBJ whole genome shotgun (WGS) entry which is preliminary data.</text>
</comment>
<dbReference type="AlphaFoldDB" id="A0A4R7VD99"/>
<organism evidence="1 2">
    <name type="scientific">Actinophytocola oryzae</name>
    <dbReference type="NCBI Taxonomy" id="502181"/>
    <lineage>
        <taxon>Bacteria</taxon>
        <taxon>Bacillati</taxon>
        <taxon>Actinomycetota</taxon>
        <taxon>Actinomycetes</taxon>
        <taxon>Pseudonocardiales</taxon>
        <taxon>Pseudonocardiaceae</taxon>
    </lineage>
</organism>
<name>A0A4R7VD99_9PSEU</name>
<dbReference type="EMBL" id="SOCP01000010">
    <property type="protein sequence ID" value="TDV47113.1"/>
    <property type="molecule type" value="Genomic_DNA"/>
</dbReference>
<accession>A0A4R7VD99</accession>
<sequence length="69" mass="7205">MPIVGKLLVSGRATDRSSDFSPPDVFGPSNVTAAIAVNANTNGGWTTGLNRLLLRARQTARTQPTAKAP</sequence>
<evidence type="ECO:0000313" key="1">
    <source>
        <dbReference type="EMBL" id="TDV47113.1"/>
    </source>
</evidence>
<reference evidence="1 2" key="1">
    <citation type="submission" date="2019-03" db="EMBL/GenBank/DDBJ databases">
        <title>Genomic Encyclopedia of Archaeal and Bacterial Type Strains, Phase II (KMG-II): from individual species to whole genera.</title>
        <authorList>
            <person name="Goeker M."/>
        </authorList>
    </citation>
    <scope>NUCLEOTIDE SEQUENCE [LARGE SCALE GENOMIC DNA]</scope>
    <source>
        <strain evidence="1 2">DSM 45499</strain>
    </source>
</reference>
<protein>
    <submittedName>
        <fullName evidence="1">Uncharacterized protein</fullName>
    </submittedName>
</protein>
<proteinExistence type="predicted"/>
<gene>
    <name evidence="1" type="ORF">CLV71_110297</name>
</gene>
<evidence type="ECO:0000313" key="2">
    <source>
        <dbReference type="Proteomes" id="UP000294927"/>
    </source>
</evidence>
<keyword evidence="2" id="KW-1185">Reference proteome</keyword>
<dbReference type="Proteomes" id="UP000294927">
    <property type="component" value="Unassembled WGS sequence"/>
</dbReference>